<feature type="transmembrane region" description="Helical" evidence="7">
    <location>
        <begin position="110"/>
        <end position="133"/>
    </location>
</feature>
<name>A0A1G7Z7N2_9GAMM</name>
<keyword evidence="3" id="KW-1003">Cell membrane</keyword>
<dbReference type="PANTHER" id="PTHR43163">
    <property type="entry name" value="DIPEPTIDE TRANSPORT SYSTEM PERMEASE PROTEIN DPPB-RELATED"/>
    <property type="match status" value="1"/>
</dbReference>
<protein>
    <submittedName>
        <fullName evidence="9">Peptide/nickel transport system permease protein</fullName>
    </submittedName>
</protein>
<keyword evidence="6 7" id="KW-0472">Membrane</keyword>
<evidence type="ECO:0000313" key="10">
    <source>
        <dbReference type="Proteomes" id="UP000198606"/>
    </source>
</evidence>
<feature type="transmembrane region" description="Helical" evidence="7">
    <location>
        <begin position="145"/>
        <end position="176"/>
    </location>
</feature>
<evidence type="ECO:0000259" key="8">
    <source>
        <dbReference type="PROSITE" id="PS50928"/>
    </source>
</evidence>
<keyword evidence="2 7" id="KW-0813">Transport</keyword>
<dbReference type="SUPFAM" id="SSF161098">
    <property type="entry name" value="MetI-like"/>
    <property type="match status" value="1"/>
</dbReference>
<dbReference type="InterPro" id="IPR035906">
    <property type="entry name" value="MetI-like_sf"/>
</dbReference>
<dbReference type="GO" id="GO:0005886">
    <property type="term" value="C:plasma membrane"/>
    <property type="evidence" value="ECO:0007669"/>
    <property type="project" value="UniProtKB-SubCell"/>
</dbReference>
<keyword evidence="4 7" id="KW-0812">Transmembrane</keyword>
<dbReference type="GO" id="GO:0055085">
    <property type="term" value="P:transmembrane transport"/>
    <property type="evidence" value="ECO:0007669"/>
    <property type="project" value="InterPro"/>
</dbReference>
<dbReference type="Pfam" id="PF19300">
    <property type="entry name" value="BPD_transp_1_N"/>
    <property type="match status" value="1"/>
</dbReference>
<dbReference type="CDD" id="cd06261">
    <property type="entry name" value="TM_PBP2"/>
    <property type="match status" value="1"/>
</dbReference>
<reference evidence="9 10" key="1">
    <citation type="submission" date="2016-10" db="EMBL/GenBank/DDBJ databases">
        <authorList>
            <person name="de Groot N.N."/>
        </authorList>
    </citation>
    <scope>NUCLEOTIDE SEQUENCE [LARGE SCALE GENOMIC DNA]</scope>
    <source>
        <strain evidence="9 10">LMG 18387</strain>
    </source>
</reference>
<dbReference type="EMBL" id="FNDG01000002">
    <property type="protein sequence ID" value="SDH04516.1"/>
    <property type="molecule type" value="Genomic_DNA"/>
</dbReference>
<dbReference type="Proteomes" id="UP000198606">
    <property type="component" value="Unassembled WGS sequence"/>
</dbReference>
<dbReference type="PROSITE" id="PS50928">
    <property type="entry name" value="ABC_TM1"/>
    <property type="match status" value="1"/>
</dbReference>
<evidence type="ECO:0000256" key="7">
    <source>
        <dbReference type="RuleBase" id="RU363032"/>
    </source>
</evidence>
<keyword evidence="5 7" id="KW-1133">Transmembrane helix</keyword>
<dbReference type="AlphaFoldDB" id="A0A1G7Z7N2"/>
<evidence type="ECO:0000256" key="6">
    <source>
        <dbReference type="ARBA" id="ARBA00023136"/>
    </source>
</evidence>
<proteinExistence type="inferred from homology"/>
<dbReference type="PANTHER" id="PTHR43163:SF9">
    <property type="entry name" value="ABC TRANSPORTER PERMEASE PROTEIN"/>
    <property type="match status" value="1"/>
</dbReference>
<gene>
    <name evidence="9" type="ORF">SAMN05216588_102231</name>
</gene>
<evidence type="ECO:0000256" key="1">
    <source>
        <dbReference type="ARBA" id="ARBA00004651"/>
    </source>
</evidence>
<evidence type="ECO:0000256" key="2">
    <source>
        <dbReference type="ARBA" id="ARBA00022448"/>
    </source>
</evidence>
<feature type="transmembrane region" description="Helical" evidence="7">
    <location>
        <begin position="196"/>
        <end position="216"/>
    </location>
</feature>
<dbReference type="STRING" id="29435.SAMN05216588_102231"/>
<evidence type="ECO:0000256" key="3">
    <source>
        <dbReference type="ARBA" id="ARBA00022475"/>
    </source>
</evidence>
<feature type="transmembrane region" description="Helical" evidence="7">
    <location>
        <begin position="21"/>
        <end position="39"/>
    </location>
</feature>
<evidence type="ECO:0000256" key="5">
    <source>
        <dbReference type="ARBA" id="ARBA00022989"/>
    </source>
</evidence>
<feature type="domain" description="ABC transmembrane type-1" evidence="8">
    <location>
        <begin position="106"/>
        <end position="319"/>
    </location>
</feature>
<organism evidence="9 10">
    <name type="scientific">Phytopseudomonas flavescens</name>
    <dbReference type="NCBI Taxonomy" id="29435"/>
    <lineage>
        <taxon>Bacteria</taxon>
        <taxon>Pseudomonadati</taxon>
        <taxon>Pseudomonadota</taxon>
        <taxon>Gammaproteobacteria</taxon>
        <taxon>Pseudomonadales</taxon>
        <taxon>Pseudomonadaceae</taxon>
        <taxon>Phytopseudomonas</taxon>
    </lineage>
</organism>
<comment type="subcellular location">
    <subcellularLocation>
        <location evidence="1 7">Cell membrane</location>
        <topology evidence="1 7">Multi-pass membrane protein</topology>
    </subcellularLocation>
</comment>
<dbReference type="InterPro" id="IPR000515">
    <property type="entry name" value="MetI-like"/>
</dbReference>
<evidence type="ECO:0000256" key="4">
    <source>
        <dbReference type="ARBA" id="ARBA00022692"/>
    </source>
</evidence>
<sequence length="337" mass="36464">MTVATSLAQGLMFFGLRLGRVVLVVLVVLVGTFLLLRLAPGDPALTMASAAGLDDPAYVEQLRREMGLDRPLSVQLLDYLGALAQGDLGYSHRNQAQVWSLIAERLPATLLLLLAALLTSIIIGVSLGVLAAWSRQQGGWLDRVIGAVVLLLFATPTFWLALLLVILFSLTLGVLPAFGMETVGSGFSGWQYALDVARHLLLPCLSLSFVFLAVYVQLTRSAMLEVFEQEFVRTARAKGASESRVLIRHVLRNALLPVTTYAGLQLGQLASASLLVEVVYAWPGIGRLLYESLEARDYPLLLGVFLVISLLVLLGNLLGELLCYLLDPRLAAGGERV</sequence>
<comment type="similarity">
    <text evidence="7">Belongs to the binding-protein-dependent transport system permease family.</text>
</comment>
<accession>A0A1G7Z7N2</accession>
<dbReference type="Pfam" id="PF00528">
    <property type="entry name" value="BPD_transp_1"/>
    <property type="match status" value="1"/>
</dbReference>
<dbReference type="InterPro" id="IPR045621">
    <property type="entry name" value="BPD_transp_1_N"/>
</dbReference>
<dbReference type="Gene3D" id="1.10.3720.10">
    <property type="entry name" value="MetI-like"/>
    <property type="match status" value="1"/>
</dbReference>
<dbReference type="RefSeq" id="WP_090423647.1">
    <property type="nucleotide sequence ID" value="NZ_FNDG01000002.1"/>
</dbReference>
<feature type="transmembrane region" description="Helical" evidence="7">
    <location>
        <begin position="300"/>
        <end position="326"/>
    </location>
</feature>
<evidence type="ECO:0000313" key="9">
    <source>
        <dbReference type="EMBL" id="SDH04516.1"/>
    </source>
</evidence>